<protein>
    <recommendedName>
        <fullName evidence="3">LVIVD repeat-containing protein</fullName>
    </recommendedName>
</protein>
<dbReference type="RefSeq" id="WP_079688770.1">
    <property type="nucleotide sequence ID" value="NZ_FUZU01000003.1"/>
</dbReference>
<proteinExistence type="predicted"/>
<dbReference type="STRING" id="688867.SAMN05660236_4226"/>
<dbReference type="Proteomes" id="UP000190961">
    <property type="component" value="Unassembled WGS sequence"/>
</dbReference>
<dbReference type="PROSITE" id="PS51257">
    <property type="entry name" value="PROKAR_LIPOPROTEIN"/>
    <property type="match status" value="1"/>
</dbReference>
<accession>A0A1T5M2V8</accession>
<evidence type="ECO:0000313" key="2">
    <source>
        <dbReference type="Proteomes" id="UP000190961"/>
    </source>
</evidence>
<name>A0A1T5M2V8_9BACT</name>
<sequence length="177" mass="19931">MIKQYISKYIFPIFLLLFSVGCWVDEDKDIVEGYRPVYGTQDADEIKLIAPQSIKNPGKIYVYGNFLLVNETAKGIHVFDNQNPEAPEAIGFIQMLGNTDMAVRNDILYADHMGDLVALEIHDFEKLTEQGTLSLQNWNLGLPPPSGAYFQCVDASKGLVIGWEKMITPKTDCYAIY</sequence>
<dbReference type="AlphaFoldDB" id="A0A1T5M2V8"/>
<keyword evidence="2" id="KW-1185">Reference proteome</keyword>
<evidence type="ECO:0008006" key="3">
    <source>
        <dbReference type="Google" id="ProtNLM"/>
    </source>
</evidence>
<gene>
    <name evidence="1" type="ORF">SAMN05660236_4226</name>
</gene>
<evidence type="ECO:0000313" key="1">
    <source>
        <dbReference type="EMBL" id="SKC82597.1"/>
    </source>
</evidence>
<dbReference type="EMBL" id="FUZU01000003">
    <property type="protein sequence ID" value="SKC82597.1"/>
    <property type="molecule type" value="Genomic_DNA"/>
</dbReference>
<organism evidence="1 2">
    <name type="scientific">Ohtaekwangia koreensis</name>
    <dbReference type="NCBI Taxonomy" id="688867"/>
    <lineage>
        <taxon>Bacteria</taxon>
        <taxon>Pseudomonadati</taxon>
        <taxon>Bacteroidota</taxon>
        <taxon>Cytophagia</taxon>
        <taxon>Cytophagales</taxon>
        <taxon>Fulvivirgaceae</taxon>
        <taxon>Ohtaekwangia</taxon>
    </lineage>
</organism>
<dbReference type="OrthoDB" id="853480at2"/>
<reference evidence="1 2" key="1">
    <citation type="submission" date="2017-02" db="EMBL/GenBank/DDBJ databases">
        <authorList>
            <person name="Peterson S.W."/>
        </authorList>
    </citation>
    <scope>NUCLEOTIDE SEQUENCE [LARGE SCALE GENOMIC DNA]</scope>
    <source>
        <strain evidence="1 2">DSM 25262</strain>
    </source>
</reference>